<dbReference type="Proteomes" id="UP001152797">
    <property type="component" value="Unassembled WGS sequence"/>
</dbReference>
<organism evidence="4">
    <name type="scientific">Cladocopium goreaui</name>
    <dbReference type="NCBI Taxonomy" id="2562237"/>
    <lineage>
        <taxon>Eukaryota</taxon>
        <taxon>Sar</taxon>
        <taxon>Alveolata</taxon>
        <taxon>Dinophyceae</taxon>
        <taxon>Suessiales</taxon>
        <taxon>Symbiodiniaceae</taxon>
        <taxon>Cladocopium</taxon>
    </lineage>
</organism>
<feature type="region of interest" description="Disordered" evidence="2">
    <location>
        <begin position="803"/>
        <end position="831"/>
    </location>
</feature>
<feature type="region of interest" description="Disordered" evidence="2">
    <location>
        <begin position="683"/>
        <end position="705"/>
    </location>
</feature>
<dbReference type="EMBL" id="CAMXCT020002571">
    <property type="protein sequence ID" value="CAL1152403.1"/>
    <property type="molecule type" value="Genomic_DNA"/>
</dbReference>
<name>A0A9P1CWN2_9DINO</name>
<dbReference type="OrthoDB" id="1099063at2759"/>
<dbReference type="Pfam" id="PF00098">
    <property type="entry name" value="zf-CCHC"/>
    <property type="match status" value="1"/>
</dbReference>
<dbReference type="SUPFAM" id="SSF57756">
    <property type="entry name" value="Retrovirus zinc finger-like domains"/>
    <property type="match status" value="1"/>
</dbReference>
<dbReference type="EMBL" id="CAMXCT010002571">
    <property type="protein sequence ID" value="CAI3999028.1"/>
    <property type="molecule type" value="Genomic_DNA"/>
</dbReference>
<feature type="domain" description="CCHC-type" evidence="3">
    <location>
        <begin position="340"/>
        <end position="354"/>
    </location>
</feature>
<evidence type="ECO:0000256" key="2">
    <source>
        <dbReference type="SAM" id="MobiDB-lite"/>
    </source>
</evidence>
<accession>A0A9P1CWN2</accession>
<evidence type="ECO:0000259" key="3">
    <source>
        <dbReference type="PROSITE" id="PS50158"/>
    </source>
</evidence>
<evidence type="ECO:0000313" key="5">
    <source>
        <dbReference type="EMBL" id="CAL1152403.1"/>
    </source>
</evidence>
<evidence type="ECO:0000313" key="6">
    <source>
        <dbReference type="EMBL" id="CAL4786340.1"/>
    </source>
</evidence>
<dbReference type="InterPro" id="IPR036875">
    <property type="entry name" value="Znf_CCHC_sf"/>
</dbReference>
<feature type="compositionally biased region" description="Low complexity" evidence="2">
    <location>
        <begin position="683"/>
        <end position="694"/>
    </location>
</feature>
<keyword evidence="1" id="KW-0479">Metal-binding</keyword>
<keyword evidence="7" id="KW-1185">Reference proteome</keyword>
<dbReference type="SMART" id="SM00343">
    <property type="entry name" value="ZnF_C2HC"/>
    <property type="match status" value="1"/>
</dbReference>
<sequence length="1145" mass="128148">MSGEETAQAAGSGPPLSAVPWSQIPKFVPGETDVQVYSRKLEFLRALWPKEQLEHLGPRAALLVEGIAFQKVSRLDPQKLREPDGVSYLVQALGGQWGRLASEEKLNYFERALYLVHQKPDESHDSYLARHDAAFEDLISQKVSLEEVRAYILLRQSLLTPDERKRIIMEKGGNLNYDDARQQIRLLGSRFFQELQSGSGGRASKLKTYDINHVDEETALWHDDEDEDEDTFIHTLAENGDEDACFVADFEEQILVACQESSQLAACFTTYQEARFRLKEKARNRGFWPPSANKGRGRGKGYGGKGKGSSAGEKGASWSTGGNMFSRRKTLADRIANSNCRKCGRPGHWKRECPLGLGMVATTPVKKPENENFTGLMIDDFEVYTENVYSAITGDDLVTELPPGAEVLEVSEVNGVMVDHGVCHVEHVNMGDVGFVNQRGPKDADLTTNLVHRLVPCCRSIRCINLKTALPTANSEPACRESTFLPGHSDHEAGGTCIFNVEEADDEAIIDTGASKAVIGKERLSRLLKSLPKGIRAMSSQVPYLQQMLTSPVDPSLQSQQQHHEMPSVLTRPPGVENLEEWGKLRIPSGKHPGKTFAEIYENDRAYTRQMWNRKAVSSWTRSFQLYCRHRREKSIENQERETKEQGLQMPISPHMTPEVQELIAAGGAPWLSPRTNAKLIAAKAKSKSTARPATPRSEIKEESEWQKIGVEEKTNKRGYPTSSMPSMEIQPNEDRVRELTTKIAVLQRELQLETQGKHHPGEEKGSLIVTTWSCAIRFIYTKFPKETTSTWNSRGDRKCRAASNAEDLRVSSEEDPGLEHERPELAHESLQLQKRRRVELKQPESSLYGKAPAWKDVFRQAGYETPRVGGHRFEEGTVLVKLIQQLVPEFSVKRCPGSFEDAPMSERHQVLPPLDGISADRDEVESQIQVYQEAWVHWAGPSRVLYLDPAGEYVSDSWAAHLQSDGTRVIDEKPQGRNYLELDDVPDEEEGEGDGRSLGIHAPPELQKGLEMEEGDQCALTGGAYGRIDAPYLWYQAFRATLEELGFIACPLDGCLFSLVTPDNKTGQPIVRGVLGIHVDDGIGGGDQYQQWDDGSIEMDQIDYLRKIEPIEDSDLSNGLEFEEDSSCGDIHIERRGHLFKLGP</sequence>
<feature type="region of interest" description="Disordered" evidence="2">
    <location>
        <begin position="287"/>
        <end position="319"/>
    </location>
</feature>
<feature type="region of interest" description="Disordered" evidence="2">
    <location>
        <begin position="984"/>
        <end position="1003"/>
    </location>
</feature>
<feature type="region of interest" description="Disordered" evidence="2">
    <location>
        <begin position="716"/>
        <end position="735"/>
    </location>
</feature>
<comment type="caution">
    <text evidence="4">The sequence shown here is derived from an EMBL/GenBank/DDBJ whole genome shotgun (WGS) entry which is preliminary data.</text>
</comment>
<evidence type="ECO:0000313" key="7">
    <source>
        <dbReference type="Proteomes" id="UP001152797"/>
    </source>
</evidence>
<dbReference type="Gene3D" id="4.10.60.10">
    <property type="entry name" value="Zinc finger, CCHC-type"/>
    <property type="match status" value="1"/>
</dbReference>
<dbReference type="GO" id="GO:0003676">
    <property type="term" value="F:nucleic acid binding"/>
    <property type="evidence" value="ECO:0007669"/>
    <property type="project" value="InterPro"/>
</dbReference>
<evidence type="ECO:0000313" key="4">
    <source>
        <dbReference type="EMBL" id="CAI3999028.1"/>
    </source>
</evidence>
<dbReference type="EMBL" id="CAMXCT030002571">
    <property type="protein sequence ID" value="CAL4786340.1"/>
    <property type="molecule type" value="Genomic_DNA"/>
</dbReference>
<dbReference type="GO" id="GO:0008270">
    <property type="term" value="F:zinc ion binding"/>
    <property type="evidence" value="ECO:0007669"/>
    <property type="project" value="UniProtKB-KW"/>
</dbReference>
<keyword evidence="1" id="KW-0862">Zinc</keyword>
<dbReference type="PROSITE" id="PS50158">
    <property type="entry name" value="ZF_CCHC"/>
    <property type="match status" value="1"/>
</dbReference>
<dbReference type="InterPro" id="IPR001878">
    <property type="entry name" value="Znf_CCHC"/>
</dbReference>
<proteinExistence type="predicted"/>
<protein>
    <submittedName>
        <fullName evidence="6">CCHC-type domain-containing protein</fullName>
    </submittedName>
</protein>
<gene>
    <name evidence="4" type="ORF">C1SCF055_LOCUS25279</name>
</gene>
<reference evidence="4" key="1">
    <citation type="submission" date="2022-10" db="EMBL/GenBank/DDBJ databases">
        <authorList>
            <person name="Chen Y."/>
            <person name="Dougan E. K."/>
            <person name="Chan C."/>
            <person name="Rhodes N."/>
            <person name="Thang M."/>
        </authorList>
    </citation>
    <scope>NUCLEOTIDE SEQUENCE</scope>
</reference>
<dbReference type="AlphaFoldDB" id="A0A9P1CWN2"/>
<keyword evidence="1" id="KW-0863">Zinc-finger</keyword>
<feature type="compositionally biased region" description="Acidic residues" evidence="2">
    <location>
        <begin position="984"/>
        <end position="993"/>
    </location>
</feature>
<reference evidence="5" key="2">
    <citation type="submission" date="2024-04" db="EMBL/GenBank/DDBJ databases">
        <authorList>
            <person name="Chen Y."/>
            <person name="Shah S."/>
            <person name="Dougan E. K."/>
            <person name="Thang M."/>
            <person name="Chan C."/>
        </authorList>
    </citation>
    <scope>NUCLEOTIDE SEQUENCE [LARGE SCALE GENOMIC DNA]</scope>
</reference>
<feature type="compositionally biased region" description="Gly residues" evidence="2">
    <location>
        <begin position="300"/>
        <end position="309"/>
    </location>
</feature>
<feature type="compositionally biased region" description="Basic and acidic residues" evidence="2">
    <location>
        <begin position="807"/>
        <end position="828"/>
    </location>
</feature>
<evidence type="ECO:0000256" key="1">
    <source>
        <dbReference type="PROSITE-ProRule" id="PRU00047"/>
    </source>
</evidence>